<reference evidence="3 4" key="1">
    <citation type="submission" date="2018-02" db="EMBL/GenBank/DDBJ databases">
        <title>Comparative genomes isolates from brazilian mangrove.</title>
        <authorList>
            <person name="Araujo J.E."/>
            <person name="Taketani R.G."/>
            <person name="Silva M.C.P."/>
            <person name="Loureco M.V."/>
            <person name="Andreote F.D."/>
        </authorList>
    </citation>
    <scope>NUCLEOTIDE SEQUENCE [LARGE SCALE GENOMIC DNA]</scope>
    <source>
        <strain evidence="3 4">HEX-2 MGV</strain>
    </source>
</reference>
<dbReference type="SUPFAM" id="SSF159133">
    <property type="entry name" value="EutN/CcmL-like"/>
    <property type="match status" value="1"/>
</dbReference>
<sequence length="86" mass="9299">MQTARVVGTATSTVRHVSMRGWKLLVVQPMQTDDITPDGHPLVAVDAVNAGPGELVMITSDGKSTSELLNYPRTPVRWTVIGIIDE</sequence>
<organism evidence="3 4">
    <name type="scientific">Blastopirellula marina</name>
    <dbReference type="NCBI Taxonomy" id="124"/>
    <lineage>
        <taxon>Bacteria</taxon>
        <taxon>Pseudomonadati</taxon>
        <taxon>Planctomycetota</taxon>
        <taxon>Planctomycetia</taxon>
        <taxon>Pirellulales</taxon>
        <taxon>Pirellulaceae</taxon>
        <taxon>Blastopirellula</taxon>
    </lineage>
</organism>
<dbReference type="InterPro" id="IPR004992">
    <property type="entry name" value="EutN_CcmL"/>
</dbReference>
<accession>A0A2S8F6F4</accession>
<evidence type="ECO:0000256" key="1">
    <source>
        <dbReference type="ARBA" id="ARBA00024322"/>
    </source>
</evidence>
<dbReference type="Gene3D" id="2.40.50.220">
    <property type="entry name" value="EutN/Ccml"/>
    <property type="match status" value="1"/>
</dbReference>
<evidence type="ECO:0000313" key="4">
    <source>
        <dbReference type="Proteomes" id="UP000240009"/>
    </source>
</evidence>
<dbReference type="GO" id="GO:0031469">
    <property type="term" value="C:bacterial microcompartment"/>
    <property type="evidence" value="ECO:0007669"/>
    <property type="project" value="UniProtKB-SubCell"/>
</dbReference>
<keyword evidence="2" id="KW-1283">Bacterial microcompartment</keyword>
<dbReference type="RefSeq" id="WP_105356342.1">
    <property type="nucleotide sequence ID" value="NZ_PUIA01000057.1"/>
</dbReference>
<dbReference type="Pfam" id="PF03319">
    <property type="entry name" value="EutN_CcmL"/>
    <property type="match status" value="1"/>
</dbReference>
<gene>
    <name evidence="3" type="ORF">C5Y96_18455</name>
</gene>
<dbReference type="PANTHER" id="PTHR36539:SF2">
    <property type="entry name" value="ETHANOLAMINE UTILIZATION PROTEIN"/>
    <property type="match status" value="1"/>
</dbReference>
<dbReference type="CDD" id="cd01614">
    <property type="entry name" value="EutN_CcmL"/>
    <property type="match status" value="1"/>
</dbReference>
<evidence type="ECO:0000256" key="2">
    <source>
        <dbReference type="ARBA" id="ARBA00024446"/>
    </source>
</evidence>
<dbReference type="PANTHER" id="PTHR36539">
    <property type="entry name" value="ETHANOLAMINE UTILIZATION PROTEIN EUTN"/>
    <property type="match status" value="1"/>
</dbReference>
<dbReference type="Proteomes" id="UP000240009">
    <property type="component" value="Unassembled WGS sequence"/>
</dbReference>
<evidence type="ECO:0000313" key="3">
    <source>
        <dbReference type="EMBL" id="PQO27514.1"/>
    </source>
</evidence>
<proteinExistence type="predicted"/>
<dbReference type="AlphaFoldDB" id="A0A2S8F6F4"/>
<protein>
    <submittedName>
        <fullName evidence="3">Ethanolamine utilization protein EutN</fullName>
    </submittedName>
</protein>
<comment type="subcellular location">
    <subcellularLocation>
        <location evidence="1">Bacterial microcompartment</location>
    </subcellularLocation>
</comment>
<dbReference type="EMBL" id="PUIA01000057">
    <property type="protein sequence ID" value="PQO27514.1"/>
    <property type="molecule type" value="Genomic_DNA"/>
</dbReference>
<dbReference type="PROSITE" id="PS51932">
    <property type="entry name" value="BMV"/>
    <property type="match status" value="1"/>
</dbReference>
<comment type="caution">
    <text evidence="3">The sequence shown here is derived from an EMBL/GenBank/DDBJ whole genome shotgun (WGS) entry which is preliminary data.</text>
</comment>
<name>A0A2S8F6F4_9BACT</name>
<dbReference type="InterPro" id="IPR036677">
    <property type="entry name" value="EutN_CcmL_sf"/>
</dbReference>
<dbReference type="OrthoDB" id="278421at2"/>